<keyword evidence="5" id="KW-0813">Transport</keyword>
<evidence type="ECO:0000256" key="6">
    <source>
        <dbReference type="ARBA" id="ARBA00022490"/>
    </source>
</evidence>
<dbReference type="PANTHER" id="PTHR11200:SF257">
    <property type="entry name" value="PHOSPHOINOSITIDE 5-PHOSPHATASE"/>
    <property type="match status" value="1"/>
</dbReference>
<comment type="similarity">
    <text evidence="2">Belongs to the synaptojanin family.</text>
</comment>
<dbReference type="InterPro" id="IPR036691">
    <property type="entry name" value="Endo/exonu/phosph_ase_sf"/>
</dbReference>
<dbReference type="GO" id="GO:0016020">
    <property type="term" value="C:membrane"/>
    <property type="evidence" value="ECO:0007669"/>
    <property type="project" value="TreeGrafter"/>
</dbReference>
<evidence type="ECO:0000313" key="11">
    <source>
        <dbReference type="EMBL" id="CCJ29464.1"/>
    </source>
</evidence>
<dbReference type="Pfam" id="PF02383">
    <property type="entry name" value="Syja_N"/>
    <property type="match status" value="1"/>
</dbReference>
<dbReference type="SUPFAM" id="SSF56219">
    <property type="entry name" value="DNase I-like"/>
    <property type="match status" value="1"/>
</dbReference>
<comment type="caution">
    <text evidence="11">The sequence shown here is derived from an EMBL/GenBank/DDBJ whole genome shotgun (WGS) entry which is preliminary data.</text>
</comment>
<evidence type="ECO:0000256" key="9">
    <source>
        <dbReference type="SAM" id="MobiDB-lite"/>
    </source>
</evidence>
<name>L0PBL0_PNEJI</name>
<comment type="similarity">
    <text evidence="3">In the central section; belongs to the inositol 1,4,5-trisphosphate 5-phosphatase family.</text>
</comment>
<keyword evidence="6" id="KW-0963">Cytoplasm</keyword>
<dbReference type="EMBL" id="CAKM01000186">
    <property type="protein sequence ID" value="CCJ29464.1"/>
    <property type="molecule type" value="Genomic_DNA"/>
</dbReference>
<comment type="subcellular location">
    <subcellularLocation>
        <location evidence="1">Cytoplasm</location>
    </subcellularLocation>
</comment>
<dbReference type="EC" id="3.1.3.36" evidence="4"/>
<gene>
    <name evidence="11" type="ORF">PNEJI1_001294</name>
</gene>
<keyword evidence="7" id="KW-0378">Hydrolase</keyword>
<feature type="domain" description="SAC" evidence="10">
    <location>
        <begin position="143"/>
        <end position="490"/>
    </location>
</feature>
<dbReference type="GO" id="GO:0005737">
    <property type="term" value="C:cytoplasm"/>
    <property type="evidence" value="ECO:0007669"/>
    <property type="project" value="UniProtKB-SubCell"/>
</dbReference>
<evidence type="ECO:0000313" key="12">
    <source>
        <dbReference type="Proteomes" id="UP000010422"/>
    </source>
</evidence>
<dbReference type="GO" id="GO:0043813">
    <property type="term" value="F:phosphatidylinositol-3,5-bisphosphate 5-phosphatase activity"/>
    <property type="evidence" value="ECO:0007669"/>
    <property type="project" value="TreeGrafter"/>
</dbReference>
<evidence type="ECO:0000256" key="5">
    <source>
        <dbReference type="ARBA" id="ARBA00022448"/>
    </source>
</evidence>
<dbReference type="InParanoid" id="L0PBL0"/>
<feature type="region of interest" description="Disordered" evidence="9">
    <location>
        <begin position="979"/>
        <end position="998"/>
    </location>
</feature>
<dbReference type="Proteomes" id="UP000010422">
    <property type="component" value="Unassembled WGS sequence"/>
</dbReference>
<dbReference type="STRING" id="1209962.L0PBL0"/>
<evidence type="ECO:0000256" key="3">
    <source>
        <dbReference type="ARBA" id="ARBA00009678"/>
    </source>
</evidence>
<dbReference type="GO" id="GO:0015031">
    <property type="term" value="P:protein transport"/>
    <property type="evidence" value="ECO:0007669"/>
    <property type="project" value="UniProtKB-KW"/>
</dbReference>
<evidence type="ECO:0000259" key="10">
    <source>
        <dbReference type="PROSITE" id="PS50275"/>
    </source>
</evidence>
<dbReference type="FunCoup" id="L0PBL0">
    <property type="interactions" value="162"/>
</dbReference>
<dbReference type="FunFam" id="3.60.10.10:FF:000029">
    <property type="entry name" value="Inositol polyphosphate 5-phosphatase"/>
    <property type="match status" value="1"/>
</dbReference>
<dbReference type="InterPro" id="IPR000300">
    <property type="entry name" value="IPPc"/>
</dbReference>
<dbReference type="VEuPathDB" id="FungiDB:PNEJI1_001294"/>
<dbReference type="InterPro" id="IPR002013">
    <property type="entry name" value="SAC_dom"/>
</dbReference>
<evidence type="ECO:0000256" key="8">
    <source>
        <dbReference type="ARBA" id="ARBA00022927"/>
    </source>
</evidence>
<evidence type="ECO:0000256" key="4">
    <source>
        <dbReference type="ARBA" id="ARBA00013044"/>
    </source>
</evidence>
<dbReference type="Gene3D" id="3.60.10.10">
    <property type="entry name" value="Endonuclease/exonuclease/phosphatase"/>
    <property type="match status" value="1"/>
</dbReference>
<protein>
    <recommendedName>
        <fullName evidence="4">phosphoinositide 5-phosphatase</fullName>
        <ecNumber evidence="4">3.1.3.36</ecNumber>
    </recommendedName>
</protein>
<evidence type="ECO:0000256" key="7">
    <source>
        <dbReference type="ARBA" id="ARBA00022801"/>
    </source>
</evidence>
<dbReference type="AlphaFoldDB" id="L0PBL0"/>
<sequence>MKCFLKSFPRSVALKVGPDVLIFESCGKSIESLTCIVKFCKWDDVDCSEYSLVAFRAVYGCMGLINIENNIFICLITGYSQVAAVRSMETVNRIHDVEFLCLNSSLYDNFSRNFDENSIEFNISELFDSFSKQNDFEHPCDSIRKLLLNGSFYFSSNFDLTRRIQDRAESDFNIDKFDDQFLWNSYMISELLIFRSRLVESEKFTLDKGGFLVSVIRGFVGTVLCKIGSVSSTLILISRLSCKKAGDIYMRIMRKCLYWLGTRFNSRGVDDNGNVANFVETETLLILNDLCFSFCQIRGSVPVFWEQEGIQVFGQKVEITRSFEATHSSFEKHFESLINKYGYVHIVNLLCQNGGEKLLLNSYRQHIDSLKGNLFHSICSSEFDFHAEVKCGGYDQASKIFYYVDGNIKNFSYYLEDMKKKNVILQQGGIFRTNCLDCLDRTNLVQALFSKASIMLFLKYLDVRQEIFPWSEHSIVWADNGDALSKIYTGTGALKSGFTRRGKMSIVGVLEDATKSVGRMYINNFQDKGRQLNIDLLLGRLVNQKPVRIYDPINEFVATELQRRINEFSTMKNISIFVSTFNLNGKKKTDDLSLWLFPNGRKYKSDLVVIGFQEIIELTPQQMISVDSYNRKVWESDLYEVLNRDKNEYILLRSGQLVGSVLMIFVKEASVPFIKNVEGAVKKTGLKGISGNKGAVAIRMDYGSTQICFVTAHFAAGRFNCDERNRDYFTIANGLTFQRGRVIMDHDIIIWLGDFNYRINMNAEEVKEHIKVNDFEKLYKNDQLNLQMISGSVFPYYSESQIIFPPTYKFDNGTNNYNTSEKQRTPSWTDRILYKGSNLRQLSYNSSPLTFSDHKPVYAHFEASITIIDEEFKEKLRKEIYNFRKLRIEQSNNNDIVRDMIDSEDTYHLKNDKKKFMFLSTDKKKKCLENMFLKAAIKSPSTESVSSVKSSLGFFHNIAKSDKDKRFLSMESNLGSHVIEKPRLPPRPRVSPMDKSSSLGQAFDVELSEKLSKMFVHSDENLSEISSKSSDIYFKKKKIK</sequence>
<dbReference type="GO" id="GO:0004439">
    <property type="term" value="F:phosphatidylinositol-4,5-bisphosphate 5-phosphatase activity"/>
    <property type="evidence" value="ECO:0007669"/>
    <property type="project" value="UniProtKB-EC"/>
</dbReference>
<evidence type="ECO:0000256" key="2">
    <source>
        <dbReference type="ARBA" id="ARBA00008943"/>
    </source>
</evidence>
<organism evidence="12">
    <name type="scientific">Pneumocystis jirovecii</name>
    <name type="common">Human pneumocystis pneumonia agent</name>
    <dbReference type="NCBI Taxonomy" id="42068"/>
    <lineage>
        <taxon>Eukaryota</taxon>
        <taxon>Fungi</taxon>
        <taxon>Dikarya</taxon>
        <taxon>Ascomycota</taxon>
        <taxon>Taphrinomycotina</taxon>
        <taxon>Pneumocystomycetes</taxon>
        <taxon>Pneumocystaceae</taxon>
        <taxon>Pneumocystis</taxon>
    </lineage>
</organism>
<dbReference type="PROSITE" id="PS50275">
    <property type="entry name" value="SAC"/>
    <property type="match status" value="1"/>
</dbReference>
<evidence type="ECO:0000256" key="1">
    <source>
        <dbReference type="ARBA" id="ARBA00004496"/>
    </source>
</evidence>
<accession>L0PBL0</accession>
<reference evidence="11 12" key="1">
    <citation type="journal article" date="2012" name="MBio">
        <title>De novo assembly of the Pneumocystis jirovecii genome from a single bronchoalveolar lavage fluid specimen from a patient.</title>
        <authorList>
            <person name="Cisse O.H."/>
            <person name="Pagni M."/>
            <person name="Hauser P.M."/>
        </authorList>
    </citation>
    <scope>NUCLEOTIDE SEQUENCE [LARGE SCALE GENOMIC DNA]</scope>
    <source>
        <strain evidence="11 12">SE8</strain>
    </source>
</reference>
<dbReference type="InterPro" id="IPR046985">
    <property type="entry name" value="IP5"/>
</dbReference>
<dbReference type="GO" id="GO:0046856">
    <property type="term" value="P:phosphatidylinositol dephosphorylation"/>
    <property type="evidence" value="ECO:0007669"/>
    <property type="project" value="InterPro"/>
</dbReference>
<proteinExistence type="inferred from homology"/>
<keyword evidence="8" id="KW-0653">Protein transport</keyword>
<dbReference type="PANTHER" id="PTHR11200">
    <property type="entry name" value="INOSITOL 5-PHOSPHATASE"/>
    <property type="match status" value="1"/>
</dbReference>
<dbReference type="SMART" id="SM00128">
    <property type="entry name" value="IPPc"/>
    <property type="match status" value="1"/>
</dbReference>
<dbReference type="Pfam" id="PF22669">
    <property type="entry name" value="Exo_endo_phos2"/>
    <property type="match status" value="1"/>
</dbReference>